<organism evidence="1 2">
    <name type="scientific">Pochonia chlamydosporia 170</name>
    <dbReference type="NCBI Taxonomy" id="1380566"/>
    <lineage>
        <taxon>Eukaryota</taxon>
        <taxon>Fungi</taxon>
        <taxon>Dikarya</taxon>
        <taxon>Ascomycota</taxon>
        <taxon>Pezizomycotina</taxon>
        <taxon>Sordariomycetes</taxon>
        <taxon>Hypocreomycetidae</taxon>
        <taxon>Hypocreales</taxon>
        <taxon>Clavicipitaceae</taxon>
        <taxon>Pochonia</taxon>
    </lineage>
</organism>
<protein>
    <submittedName>
        <fullName evidence="1">Uncharacterized protein</fullName>
    </submittedName>
</protein>
<accession>A0A219AP38</accession>
<evidence type="ECO:0000313" key="2">
    <source>
        <dbReference type="Proteomes" id="UP000078397"/>
    </source>
</evidence>
<gene>
    <name evidence="1" type="ORF">VFPPC_18556</name>
</gene>
<evidence type="ECO:0000313" key="1">
    <source>
        <dbReference type="EMBL" id="OWT42322.1"/>
    </source>
</evidence>
<sequence length="103" mass="11311">MISCLLRHPPRLREKLAAIRRHLNTLGFRGNRVILFGKKSCPLLHKLTPLLLGILGPSIDAGNMAARGGGSQQLGFHSSYHRHGGCVTLQQTFTCKLTPIFPT</sequence>
<proteinExistence type="predicted"/>
<dbReference type="GeneID" id="33937288"/>
<dbReference type="Proteomes" id="UP000078397">
    <property type="component" value="Unassembled WGS sequence"/>
</dbReference>
<keyword evidence="2" id="KW-1185">Reference proteome</keyword>
<dbReference type="AlphaFoldDB" id="A0A219AP38"/>
<name>A0A219AP38_METCM</name>
<comment type="caution">
    <text evidence="1">The sequence shown here is derived from an EMBL/GenBank/DDBJ whole genome shotgun (WGS) entry which is preliminary data.</text>
</comment>
<reference evidence="1 2" key="1">
    <citation type="journal article" date="2016" name="PLoS Pathog.">
        <title>Biosynthesis of antibiotic leucinostatins in bio-control fungus Purpureocillium lilacinum and their inhibition on phytophthora revealed by genome mining.</title>
        <authorList>
            <person name="Wang G."/>
            <person name="Liu Z."/>
            <person name="Lin R."/>
            <person name="Li E."/>
            <person name="Mao Z."/>
            <person name="Ling J."/>
            <person name="Yang Y."/>
            <person name="Yin W.B."/>
            <person name="Xie B."/>
        </authorList>
    </citation>
    <scope>NUCLEOTIDE SEQUENCE [LARGE SCALE GENOMIC DNA]</scope>
    <source>
        <strain evidence="1">170</strain>
    </source>
</reference>
<dbReference type="KEGG" id="pchm:VFPPC_18556"/>
<dbReference type="EMBL" id="LSBJ02000024">
    <property type="protein sequence ID" value="OWT42322.1"/>
    <property type="molecule type" value="Genomic_DNA"/>
</dbReference>
<dbReference type="RefSeq" id="XP_022284858.1">
    <property type="nucleotide sequence ID" value="XM_022430147.1"/>
</dbReference>